<sequence length="161" mass="18741">MSHLPEVILVDILFKSVCRDWNSIISSQHFVKLQLKKSISSPSCHMIFMQSHLIRTLKNIGCCKDLHSRDNIIGIPEVPMPVEARGHFLGTCDGLFCYLEMKAMRICVWNPSLRISKTLDLNLSKLYTDKIYTNMLFFWFGRESSDADEYKVVLVYTFDRR</sequence>
<protein>
    <recommendedName>
        <fullName evidence="3">F-box domain-containing protein</fullName>
    </recommendedName>
</protein>
<dbReference type="AlphaFoldDB" id="A0A022QUE1"/>
<organism evidence="1 2">
    <name type="scientific">Erythranthe guttata</name>
    <name type="common">Yellow monkey flower</name>
    <name type="synonym">Mimulus guttatus</name>
    <dbReference type="NCBI Taxonomy" id="4155"/>
    <lineage>
        <taxon>Eukaryota</taxon>
        <taxon>Viridiplantae</taxon>
        <taxon>Streptophyta</taxon>
        <taxon>Embryophyta</taxon>
        <taxon>Tracheophyta</taxon>
        <taxon>Spermatophyta</taxon>
        <taxon>Magnoliopsida</taxon>
        <taxon>eudicotyledons</taxon>
        <taxon>Gunneridae</taxon>
        <taxon>Pentapetalae</taxon>
        <taxon>asterids</taxon>
        <taxon>lamiids</taxon>
        <taxon>Lamiales</taxon>
        <taxon>Phrymaceae</taxon>
        <taxon>Erythranthe</taxon>
    </lineage>
</organism>
<feature type="non-terminal residue" evidence="1">
    <location>
        <position position="161"/>
    </location>
</feature>
<keyword evidence="2" id="KW-1185">Reference proteome</keyword>
<evidence type="ECO:0008006" key="3">
    <source>
        <dbReference type="Google" id="ProtNLM"/>
    </source>
</evidence>
<dbReference type="EMBL" id="KI630969">
    <property type="protein sequence ID" value="EYU31501.1"/>
    <property type="molecule type" value="Genomic_DNA"/>
</dbReference>
<dbReference type="PANTHER" id="PTHR31672:SF13">
    <property type="entry name" value="F-BOX PROTEIN CPR30-LIKE"/>
    <property type="match status" value="1"/>
</dbReference>
<dbReference type="InterPro" id="IPR050796">
    <property type="entry name" value="SCF_F-box_component"/>
</dbReference>
<dbReference type="InterPro" id="IPR036047">
    <property type="entry name" value="F-box-like_dom_sf"/>
</dbReference>
<accession>A0A022QUE1</accession>
<evidence type="ECO:0000313" key="1">
    <source>
        <dbReference type="EMBL" id="EYU31501.1"/>
    </source>
</evidence>
<proteinExistence type="predicted"/>
<reference evidence="1 2" key="1">
    <citation type="journal article" date="2013" name="Proc. Natl. Acad. Sci. U.S.A.">
        <title>Fine-scale variation in meiotic recombination in Mimulus inferred from population shotgun sequencing.</title>
        <authorList>
            <person name="Hellsten U."/>
            <person name="Wright K.M."/>
            <person name="Jenkins J."/>
            <person name="Shu S."/>
            <person name="Yuan Y."/>
            <person name="Wessler S.R."/>
            <person name="Schmutz J."/>
            <person name="Willis J.H."/>
            <person name="Rokhsar D.S."/>
        </authorList>
    </citation>
    <scope>NUCLEOTIDE SEQUENCE [LARGE SCALE GENOMIC DNA]</scope>
    <source>
        <strain evidence="2">cv. DUN x IM62</strain>
    </source>
</reference>
<dbReference type="Proteomes" id="UP000030748">
    <property type="component" value="Unassembled WGS sequence"/>
</dbReference>
<gene>
    <name evidence="1" type="ORF">MIMGU_mgv1a025747mg</name>
</gene>
<evidence type="ECO:0000313" key="2">
    <source>
        <dbReference type="Proteomes" id="UP000030748"/>
    </source>
</evidence>
<name>A0A022QUE1_ERYGU</name>
<dbReference type="SUPFAM" id="SSF81383">
    <property type="entry name" value="F-box domain"/>
    <property type="match status" value="1"/>
</dbReference>
<dbReference type="PANTHER" id="PTHR31672">
    <property type="entry name" value="BNACNNG10540D PROTEIN"/>
    <property type="match status" value="1"/>
</dbReference>